<feature type="transmembrane region" description="Helical" evidence="7">
    <location>
        <begin position="222"/>
        <end position="245"/>
    </location>
</feature>
<dbReference type="InterPro" id="IPR050366">
    <property type="entry name" value="BP-dependent_transpt_permease"/>
</dbReference>
<sequence>MTDITKLVLKQTQTYKQAGYALLLSILLTCVFIYNLLQKIDSKFWLLLTILYLFTACIQLLILWQIKSATKKTQMLNVLLYIQLCSLLIGNVFTATNAFAMLRSEKSIEYTLSYFALVLNWFMIAVSAINLYKPNVSIIYMIGMSLLMLGFLVNLLLVSYFYKKNQTKKKTKIYAYLASIGLVMCNLFMIILAIHLFFKLAKHSRFIMHRWTTIWYKLTKDFLAMMGMFFIFFLIGISVTSIVTFKYEYAIEINNGTILQGASKEFPFGTDHQGRDVFSKIIFGARISLIIAFLSTLIPMIIGGVFGVISGYYKKFTHHVLVRIFDLFNAIPGLLLAIVIVSAFGANVYSLIIAMSLSGIPKYAQTMRLNVLKMTNKSFVLAARALGEKDRYIIWRLIIPQTFAPMLIKVITMIGGVTIATSSLTYIGMGVGARIPEWGNILRLGSLYLDSNPYIAILPGVIVIFQVLSFNFLGDALKNIFKPKLE</sequence>
<dbReference type="AlphaFoldDB" id="A0A2U3AJ56"/>
<dbReference type="InterPro" id="IPR000515">
    <property type="entry name" value="MetI-like"/>
</dbReference>
<organism evidence="9 10">
    <name type="scientific">Kurthia sibirica</name>
    <dbReference type="NCBI Taxonomy" id="202750"/>
    <lineage>
        <taxon>Bacteria</taxon>
        <taxon>Bacillati</taxon>
        <taxon>Bacillota</taxon>
        <taxon>Bacilli</taxon>
        <taxon>Bacillales</taxon>
        <taxon>Caryophanaceae</taxon>
        <taxon>Kurthia</taxon>
    </lineage>
</organism>
<evidence type="ECO:0000256" key="3">
    <source>
        <dbReference type="ARBA" id="ARBA00022475"/>
    </source>
</evidence>
<keyword evidence="5 7" id="KW-1133">Transmembrane helix</keyword>
<dbReference type="Gene3D" id="1.10.3720.10">
    <property type="entry name" value="MetI-like"/>
    <property type="match status" value="1"/>
</dbReference>
<evidence type="ECO:0000256" key="5">
    <source>
        <dbReference type="ARBA" id="ARBA00022989"/>
    </source>
</evidence>
<keyword evidence="2 7" id="KW-0813">Transport</keyword>
<feature type="transmembrane region" description="Helical" evidence="7">
    <location>
        <begin position="112"/>
        <end position="132"/>
    </location>
</feature>
<comment type="subcellular location">
    <subcellularLocation>
        <location evidence="1 7">Cell membrane</location>
        <topology evidence="1 7">Multi-pass membrane protein</topology>
    </subcellularLocation>
</comment>
<feature type="transmembrane region" description="Helical" evidence="7">
    <location>
        <begin position="333"/>
        <end position="360"/>
    </location>
</feature>
<keyword evidence="6 7" id="KW-0472">Membrane</keyword>
<feature type="transmembrane region" description="Helical" evidence="7">
    <location>
        <begin position="406"/>
        <end position="433"/>
    </location>
</feature>
<feature type="transmembrane region" description="Helical" evidence="7">
    <location>
        <begin position="138"/>
        <end position="162"/>
    </location>
</feature>
<feature type="domain" description="ABC transmembrane type-1" evidence="8">
    <location>
        <begin position="285"/>
        <end position="474"/>
    </location>
</feature>
<dbReference type="RefSeq" id="WP_109306785.1">
    <property type="nucleotide sequence ID" value="NZ_BJUF01000010.1"/>
</dbReference>
<comment type="similarity">
    <text evidence="7">Belongs to the binding-protein-dependent transport system permease family.</text>
</comment>
<evidence type="ECO:0000313" key="10">
    <source>
        <dbReference type="Proteomes" id="UP000245938"/>
    </source>
</evidence>
<keyword evidence="10" id="KW-1185">Reference proteome</keyword>
<reference evidence="9 10" key="1">
    <citation type="submission" date="2018-05" db="EMBL/GenBank/DDBJ databases">
        <title>Kurthia sibirica genome sequence.</title>
        <authorList>
            <person name="Maclea K.S."/>
            <person name="Goen A.E."/>
        </authorList>
    </citation>
    <scope>NUCLEOTIDE SEQUENCE [LARGE SCALE GENOMIC DNA]</scope>
    <source>
        <strain evidence="9 10">ATCC 49154</strain>
    </source>
</reference>
<dbReference type="GO" id="GO:0055085">
    <property type="term" value="P:transmembrane transport"/>
    <property type="evidence" value="ECO:0007669"/>
    <property type="project" value="InterPro"/>
</dbReference>
<dbReference type="PANTHER" id="PTHR43386">
    <property type="entry name" value="OLIGOPEPTIDE TRANSPORT SYSTEM PERMEASE PROTEIN APPC"/>
    <property type="match status" value="1"/>
</dbReference>
<evidence type="ECO:0000256" key="1">
    <source>
        <dbReference type="ARBA" id="ARBA00004651"/>
    </source>
</evidence>
<evidence type="ECO:0000256" key="6">
    <source>
        <dbReference type="ARBA" id="ARBA00023136"/>
    </source>
</evidence>
<feature type="transmembrane region" description="Helical" evidence="7">
    <location>
        <begin position="174"/>
        <end position="198"/>
    </location>
</feature>
<keyword evidence="4 7" id="KW-0812">Transmembrane</keyword>
<accession>A0A2U3AJ56</accession>
<feature type="transmembrane region" description="Helical" evidence="7">
    <location>
        <begin position="78"/>
        <end position="100"/>
    </location>
</feature>
<dbReference type="PROSITE" id="PS50928">
    <property type="entry name" value="ABC_TM1"/>
    <property type="match status" value="1"/>
</dbReference>
<feature type="transmembrane region" description="Helical" evidence="7">
    <location>
        <begin position="20"/>
        <end position="37"/>
    </location>
</feature>
<feature type="transmembrane region" description="Helical" evidence="7">
    <location>
        <begin position="44"/>
        <end position="66"/>
    </location>
</feature>
<keyword evidence="3" id="KW-1003">Cell membrane</keyword>
<evidence type="ECO:0000256" key="2">
    <source>
        <dbReference type="ARBA" id="ARBA00022448"/>
    </source>
</evidence>
<dbReference type="CDD" id="cd06261">
    <property type="entry name" value="TM_PBP2"/>
    <property type="match status" value="1"/>
</dbReference>
<evidence type="ECO:0000313" key="9">
    <source>
        <dbReference type="EMBL" id="PWI24558.1"/>
    </source>
</evidence>
<dbReference type="SUPFAM" id="SSF161098">
    <property type="entry name" value="MetI-like"/>
    <property type="match status" value="1"/>
</dbReference>
<dbReference type="GO" id="GO:0005886">
    <property type="term" value="C:plasma membrane"/>
    <property type="evidence" value="ECO:0007669"/>
    <property type="project" value="UniProtKB-SubCell"/>
</dbReference>
<protein>
    <submittedName>
        <fullName evidence="9">Peptide ABC transporter permease</fullName>
    </submittedName>
</protein>
<dbReference type="EMBL" id="QFVR01000019">
    <property type="protein sequence ID" value="PWI24558.1"/>
    <property type="molecule type" value="Genomic_DNA"/>
</dbReference>
<proteinExistence type="inferred from homology"/>
<evidence type="ECO:0000259" key="8">
    <source>
        <dbReference type="PROSITE" id="PS50928"/>
    </source>
</evidence>
<gene>
    <name evidence="9" type="ORF">DEX24_12705</name>
</gene>
<dbReference type="InterPro" id="IPR035906">
    <property type="entry name" value="MetI-like_sf"/>
</dbReference>
<name>A0A2U3AJ56_9BACL</name>
<comment type="caution">
    <text evidence="9">The sequence shown here is derived from an EMBL/GenBank/DDBJ whole genome shotgun (WGS) entry which is preliminary data.</text>
</comment>
<dbReference type="Pfam" id="PF00528">
    <property type="entry name" value="BPD_transp_1"/>
    <property type="match status" value="1"/>
</dbReference>
<dbReference type="OrthoDB" id="9797472at2"/>
<evidence type="ECO:0000256" key="4">
    <source>
        <dbReference type="ARBA" id="ARBA00022692"/>
    </source>
</evidence>
<evidence type="ECO:0000256" key="7">
    <source>
        <dbReference type="RuleBase" id="RU363032"/>
    </source>
</evidence>
<feature type="transmembrane region" description="Helical" evidence="7">
    <location>
        <begin position="289"/>
        <end position="313"/>
    </location>
</feature>
<dbReference type="Proteomes" id="UP000245938">
    <property type="component" value="Unassembled WGS sequence"/>
</dbReference>
<feature type="transmembrane region" description="Helical" evidence="7">
    <location>
        <begin position="453"/>
        <end position="474"/>
    </location>
</feature>
<dbReference type="PANTHER" id="PTHR43386:SF1">
    <property type="entry name" value="D,D-DIPEPTIDE TRANSPORT SYSTEM PERMEASE PROTEIN DDPC-RELATED"/>
    <property type="match status" value="1"/>
</dbReference>